<dbReference type="OrthoDB" id="9773856at2"/>
<proteinExistence type="predicted"/>
<evidence type="ECO:0000313" key="5">
    <source>
        <dbReference type="Proteomes" id="UP000327236"/>
    </source>
</evidence>
<keyword evidence="3" id="KW-0269">Exonuclease</keyword>
<reference evidence="3 5" key="1">
    <citation type="submission" date="2019-09" db="EMBL/GenBank/DDBJ databases">
        <title>Draft genome sequence assemblies of isolates from the urinary tract.</title>
        <authorList>
            <person name="Mores C.R."/>
            <person name="Putonti C."/>
            <person name="Wolfe A.J."/>
        </authorList>
    </citation>
    <scope>NUCLEOTIDE SEQUENCE [LARGE SCALE GENOMIC DNA]</scope>
    <source>
        <strain evidence="3 5">UMB246</strain>
    </source>
</reference>
<evidence type="ECO:0000313" key="3">
    <source>
        <dbReference type="EMBL" id="KAA9321582.1"/>
    </source>
</evidence>
<dbReference type="Gene3D" id="3.60.21.10">
    <property type="match status" value="1"/>
</dbReference>
<name>A0A5N1I7P2_LACJE</name>
<sequence>MKFIHLADAHLDSPFRGLSFLPYKTYEEIKNAAEKSFQRICDIALKQEVDLVLIAGDTFDSNKPSPKSQLFFANQIKRLTDAKIEVVMIFGNHDYMDLNSLFVNSSPYFHLLGNEQKIEKLSLKTKQGFEYNVVGFSYKNNHITENMVNNFPTKDSTYTIGMMHAGIKTTEQSQNIYAPFEMAELRNLNYDYFALGHIHVREILSQKPLIVYPGNIQGRHINELGAKGCYLGVVDEERKETKISFEKTAPILWQKLDLTLSKQVSKTELQNWLISELNKANTELTFFYVVINEAQYLSEAEVELITDSDFWNNLSQNLAYSSQVVDLRLKSNLQIKLGAKEQKAFSEAKLESTSKSNFVKLAQELIKKDQYLADLCQNDDFQQETVERALVILAQSMKGIDDETNEN</sequence>
<gene>
    <name evidence="4" type="ORF">AAC431_04350</name>
    <name evidence="3" type="ORF">F6H94_06290</name>
</gene>
<dbReference type="Pfam" id="PF00149">
    <property type="entry name" value="Metallophos"/>
    <property type="match status" value="1"/>
</dbReference>
<evidence type="ECO:0000313" key="4">
    <source>
        <dbReference type="EMBL" id="MEL0565155.1"/>
    </source>
</evidence>
<organism evidence="3 5">
    <name type="scientific">Lactobacillus jensenii</name>
    <dbReference type="NCBI Taxonomy" id="109790"/>
    <lineage>
        <taxon>Bacteria</taxon>
        <taxon>Bacillati</taxon>
        <taxon>Bacillota</taxon>
        <taxon>Bacilli</taxon>
        <taxon>Lactobacillales</taxon>
        <taxon>Lactobacillaceae</taxon>
        <taxon>Lactobacillus</taxon>
    </lineage>
</organism>
<dbReference type="EMBL" id="VYWW01000027">
    <property type="protein sequence ID" value="KAA9321582.1"/>
    <property type="molecule type" value="Genomic_DNA"/>
</dbReference>
<dbReference type="GeneID" id="31743406"/>
<keyword evidence="6" id="KW-1185">Reference proteome</keyword>
<protein>
    <submittedName>
        <fullName evidence="3">DNA repair exonuclease</fullName>
        <ecNumber evidence="4">3.1.-.-</ecNumber>
    </submittedName>
</protein>
<evidence type="ECO:0000259" key="2">
    <source>
        <dbReference type="Pfam" id="PF00149"/>
    </source>
</evidence>
<dbReference type="InterPro" id="IPR014576">
    <property type="entry name" value="Pesterase_YhaO"/>
</dbReference>
<dbReference type="InterPro" id="IPR029052">
    <property type="entry name" value="Metallo-depent_PP-like"/>
</dbReference>
<dbReference type="KEGG" id="lje:BUE77_06715"/>
<dbReference type="EC" id="3.1.-.-" evidence="4"/>
<dbReference type="CDD" id="cd00840">
    <property type="entry name" value="MPP_Mre11_N"/>
    <property type="match status" value="1"/>
</dbReference>
<dbReference type="Proteomes" id="UP001385848">
    <property type="component" value="Unassembled WGS sequence"/>
</dbReference>
<keyword evidence="3" id="KW-0540">Nuclease</keyword>
<dbReference type="Proteomes" id="UP000327236">
    <property type="component" value="Unassembled WGS sequence"/>
</dbReference>
<dbReference type="PANTHER" id="PTHR30337">
    <property type="entry name" value="COMPONENT OF ATP-DEPENDENT DSDNA EXONUCLEASE"/>
    <property type="match status" value="1"/>
</dbReference>
<dbReference type="InterPro" id="IPR041796">
    <property type="entry name" value="Mre11_N"/>
</dbReference>
<keyword evidence="1 4" id="KW-0378">Hydrolase</keyword>
<dbReference type="GO" id="GO:0004527">
    <property type="term" value="F:exonuclease activity"/>
    <property type="evidence" value="ECO:0007669"/>
    <property type="project" value="UniProtKB-KW"/>
</dbReference>
<dbReference type="AlphaFoldDB" id="A0A5N1I7P2"/>
<dbReference type="PIRSF" id="PIRSF033091">
    <property type="entry name" value="Pesterase_YhaO"/>
    <property type="match status" value="1"/>
</dbReference>
<dbReference type="EMBL" id="JBBVUL010000006">
    <property type="protein sequence ID" value="MEL0565155.1"/>
    <property type="molecule type" value="Genomic_DNA"/>
</dbReference>
<evidence type="ECO:0000256" key="1">
    <source>
        <dbReference type="ARBA" id="ARBA00022801"/>
    </source>
</evidence>
<reference evidence="4 6" key="2">
    <citation type="submission" date="2024-04" db="EMBL/GenBank/DDBJ databases">
        <title>Three lactobacilli isolated from voided urine samples from females with type 2 diabetes.</title>
        <authorList>
            <person name="Kula A."/>
            <person name="Stegman N."/>
            <person name="Putonti C."/>
        </authorList>
    </citation>
    <scope>NUCLEOTIDE SEQUENCE [LARGE SCALE GENOMIC DNA]</scope>
    <source>
        <strain evidence="4 6">1855</strain>
    </source>
</reference>
<evidence type="ECO:0000313" key="6">
    <source>
        <dbReference type="Proteomes" id="UP001385848"/>
    </source>
</evidence>
<accession>A0A5N1I7P2</accession>
<dbReference type="InterPro" id="IPR050535">
    <property type="entry name" value="DNA_Repair-Maintenance_Comp"/>
</dbReference>
<dbReference type="RefSeq" id="WP_006588048.1">
    <property type="nucleotide sequence ID" value="NZ_CATOUV010000001.1"/>
</dbReference>
<dbReference type="SUPFAM" id="SSF56300">
    <property type="entry name" value="Metallo-dependent phosphatases"/>
    <property type="match status" value="1"/>
</dbReference>
<dbReference type="PANTHER" id="PTHR30337:SF7">
    <property type="entry name" value="PHOSPHOESTERASE"/>
    <property type="match status" value="1"/>
</dbReference>
<dbReference type="InterPro" id="IPR004843">
    <property type="entry name" value="Calcineurin-like_PHP"/>
</dbReference>
<feature type="domain" description="Calcineurin-like phosphoesterase" evidence="2">
    <location>
        <begin position="1"/>
        <end position="200"/>
    </location>
</feature>
<comment type="caution">
    <text evidence="3">The sequence shown here is derived from an EMBL/GenBank/DDBJ whole genome shotgun (WGS) entry which is preliminary data.</text>
</comment>